<dbReference type="AlphaFoldDB" id="A0A369VZR6"/>
<organism evidence="2 3">
    <name type="scientific">Sphingomonas aracearum</name>
    <dbReference type="NCBI Taxonomy" id="2283317"/>
    <lineage>
        <taxon>Bacteria</taxon>
        <taxon>Pseudomonadati</taxon>
        <taxon>Pseudomonadota</taxon>
        <taxon>Alphaproteobacteria</taxon>
        <taxon>Sphingomonadales</taxon>
        <taxon>Sphingomonadaceae</taxon>
        <taxon>Sphingomonas</taxon>
    </lineage>
</organism>
<keyword evidence="3" id="KW-1185">Reference proteome</keyword>
<comment type="caution">
    <text evidence="2">The sequence shown here is derived from an EMBL/GenBank/DDBJ whole genome shotgun (WGS) entry which is preliminary data.</text>
</comment>
<keyword evidence="1" id="KW-1133">Transmembrane helix</keyword>
<dbReference type="RefSeq" id="WP_114686869.1">
    <property type="nucleotide sequence ID" value="NZ_QQNB01000001.1"/>
</dbReference>
<accession>A0A369VZR6</accession>
<gene>
    <name evidence="2" type="ORF">DVW87_06595</name>
</gene>
<feature type="transmembrane region" description="Helical" evidence="1">
    <location>
        <begin position="104"/>
        <end position="127"/>
    </location>
</feature>
<evidence type="ECO:0000313" key="2">
    <source>
        <dbReference type="EMBL" id="RDE07289.1"/>
    </source>
</evidence>
<sequence>MSGLSLAREQKGDVVAALALACLLCLVWAFRDGHNLAALRLPDTDDAVRLQQIRDWLGGQAFADLSQHRLGGGLAMHWSRLPDLVPAAIIVLLRPLIGGHAAQVVAVIAWPALLLFAALALVATIARTLGGGAIARTALVVAAIAYPATTLFLPGRIDHHGLQCVLLLVVLRTSVTPPTIGRGLHAGFAATASLVVGLETAPLIAAAGVAMAIDWLRARSGAEDRLMGFGIALGSGLLAASIVFRTWQWTYPACDGFTATAWRGAQIGAFAPILLALAARDVVRPASRIGLAAIVCGLIGWGVLHGSALCLAPYGAVDPLLAKLWLVRVGEAQPLLSAPLDVAIGYAGVMVAGIAAGAWQWRRTRDARWGVLLIVQIACAALTLAQLRGAYAGALLAAPALAAAIAAARAKGSAWMAAAWLGSAGMLYPIAAQAVVPAPARGARATPVAVDAARPGCTSPEALAALHRLGAGTLLAPLDLGAYALAGSRLAVVGAPYHRNNAGNNAVYRFFLDGDARGIAGQWHVTHVAICADSFDELGRLPAAALATRLREGNAPGWLRPLPDTGTQMRLFAVQAGLSRRTGAR</sequence>
<protein>
    <submittedName>
        <fullName evidence="2">Uncharacterized protein</fullName>
    </submittedName>
</protein>
<feature type="transmembrane region" description="Helical" evidence="1">
    <location>
        <begin position="186"/>
        <end position="213"/>
    </location>
</feature>
<keyword evidence="1" id="KW-0472">Membrane</keyword>
<feature type="transmembrane region" description="Helical" evidence="1">
    <location>
        <begin position="415"/>
        <end position="436"/>
    </location>
</feature>
<dbReference type="EMBL" id="QQNB01000001">
    <property type="protein sequence ID" value="RDE07289.1"/>
    <property type="molecule type" value="Genomic_DNA"/>
</dbReference>
<feature type="transmembrane region" description="Helical" evidence="1">
    <location>
        <begin position="291"/>
        <end position="316"/>
    </location>
</feature>
<reference evidence="2 3" key="1">
    <citation type="submission" date="2018-07" db="EMBL/GenBank/DDBJ databases">
        <title>a novel species of Sphingomonas isolated from the rhizosphere soil of Araceae plant.</title>
        <authorList>
            <person name="Zhiyong W."/>
            <person name="Qinglan Z."/>
            <person name="Zhiwei F."/>
            <person name="Ding X."/>
            <person name="Gejiao W."/>
            <person name="Shixue Z."/>
        </authorList>
    </citation>
    <scope>NUCLEOTIDE SEQUENCE [LARGE SCALE GENOMIC DNA]</scope>
    <source>
        <strain evidence="2 3">WZY 27</strain>
    </source>
</reference>
<feature type="transmembrane region" description="Helical" evidence="1">
    <location>
        <begin position="225"/>
        <end position="247"/>
    </location>
</feature>
<evidence type="ECO:0000256" key="1">
    <source>
        <dbReference type="SAM" id="Phobius"/>
    </source>
</evidence>
<feature type="transmembrane region" description="Helical" evidence="1">
    <location>
        <begin position="259"/>
        <end position="279"/>
    </location>
</feature>
<feature type="transmembrane region" description="Helical" evidence="1">
    <location>
        <begin position="369"/>
        <end position="385"/>
    </location>
</feature>
<keyword evidence="1" id="KW-0812">Transmembrane</keyword>
<proteinExistence type="predicted"/>
<evidence type="ECO:0000313" key="3">
    <source>
        <dbReference type="Proteomes" id="UP000253918"/>
    </source>
</evidence>
<feature type="transmembrane region" description="Helical" evidence="1">
    <location>
        <begin position="391"/>
        <end position="408"/>
    </location>
</feature>
<dbReference type="Proteomes" id="UP000253918">
    <property type="component" value="Unassembled WGS sequence"/>
</dbReference>
<feature type="transmembrane region" description="Helical" evidence="1">
    <location>
        <begin position="133"/>
        <end position="153"/>
    </location>
</feature>
<name>A0A369VZR6_9SPHN</name>
<dbReference type="OrthoDB" id="1082056at2"/>
<feature type="transmembrane region" description="Helical" evidence="1">
    <location>
        <begin position="336"/>
        <end position="357"/>
    </location>
</feature>